<sequence length="339" mass="35071">MDLFGFRISPAAGGLGCIVFAAIVLALGDGLVKIISDQVSVWQLVFLRSLIALPMIALLAMFARSSGMLRLRRPGWVALRSVLLVGMWLMVYLALTRLTLPVVSAGLYTAPVLISLFVALRPGRALARMEGVGVALGFVGVLVLLRPGGSAFLPMMLLPVGGAVLYALAALITASHCRAESPLAMALAMHVLFLIVGSVGLIVVPMFSATSLSDPGLAFIATGWHAITVTSAVEIAPLLAGLAVIAVTASIAMARAYQMAPAPLVAAGDYSYLVFSGFWSLALFGQVPDMLALVGMALIALAGVVATRGDGASPQFALNNAPRSGADLGRIAGHEQPGR</sequence>
<dbReference type="EMBL" id="APNK01000027">
    <property type="protein sequence ID" value="KEZ76558.1"/>
    <property type="molecule type" value="Genomic_DNA"/>
</dbReference>
<dbReference type="AlphaFoldDB" id="A0A084IIM4"/>
<comment type="caution">
    <text evidence="7">The sequence shown here is derived from an EMBL/GenBank/DDBJ whole genome shotgun (WGS) entry which is preliminary data.</text>
</comment>
<keyword evidence="8" id="KW-1185">Reference proteome</keyword>
<dbReference type="InterPro" id="IPR037185">
    <property type="entry name" value="EmrE-like"/>
</dbReference>
<evidence type="ECO:0000256" key="1">
    <source>
        <dbReference type="ARBA" id="ARBA00004141"/>
    </source>
</evidence>
<dbReference type="Proteomes" id="UP000028302">
    <property type="component" value="Unassembled WGS sequence"/>
</dbReference>
<dbReference type="PANTHER" id="PTHR22911:SF6">
    <property type="entry name" value="SOLUTE CARRIER FAMILY 35 MEMBER G1"/>
    <property type="match status" value="1"/>
</dbReference>
<comment type="subcellular location">
    <subcellularLocation>
        <location evidence="1">Membrane</location>
        <topology evidence="1">Multi-pass membrane protein</topology>
    </subcellularLocation>
</comment>
<dbReference type="Pfam" id="PF00892">
    <property type="entry name" value="EamA"/>
    <property type="match status" value="1"/>
</dbReference>
<dbReference type="PANTHER" id="PTHR22911">
    <property type="entry name" value="ACYL-MALONYL CONDENSING ENZYME-RELATED"/>
    <property type="match status" value="1"/>
</dbReference>
<dbReference type="eggNOG" id="COG0697">
    <property type="taxonomic scope" value="Bacteria"/>
</dbReference>
<feature type="transmembrane region" description="Helical" evidence="5">
    <location>
        <begin position="41"/>
        <end position="63"/>
    </location>
</feature>
<feature type="transmembrane region" description="Helical" evidence="5">
    <location>
        <begin position="264"/>
        <end position="284"/>
    </location>
</feature>
<evidence type="ECO:0000256" key="3">
    <source>
        <dbReference type="ARBA" id="ARBA00022989"/>
    </source>
</evidence>
<feature type="transmembrane region" description="Helical" evidence="5">
    <location>
        <begin position="290"/>
        <end position="307"/>
    </location>
</feature>
<reference evidence="7 8" key="1">
    <citation type="submission" date="2013-03" db="EMBL/GenBank/DDBJ databases">
        <title>Salinisphaera hydrothermalis C41B8 Genome Sequencing.</title>
        <authorList>
            <person name="Li C."/>
            <person name="Lai Q."/>
            <person name="Shao Z."/>
        </authorList>
    </citation>
    <scope>NUCLEOTIDE SEQUENCE [LARGE SCALE GENOMIC DNA]</scope>
    <source>
        <strain evidence="7 8">C41B8</strain>
    </source>
</reference>
<name>A0A084IIM4_SALHC</name>
<keyword evidence="2 5" id="KW-0812">Transmembrane</keyword>
<feature type="transmembrane region" description="Helical" evidence="5">
    <location>
        <begin position="101"/>
        <end position="120"/>
    </location>
</feature>
<proteinExistence type="predicted"/>
<organism evidence="7 8">
    <name type="scientific">Salinisphaera hydrothermalis (strain C41B8)</name>
    <dbReference type="NCBI Taxonomy" id="1304275"/>
    <lineage>
        <taxon>Bacteria</taxon>
        <taxon>Pseudomonadati</taxon>
        <taxon>Pseudomonadota</taxon>
        <taxon>Gammaproteobacteria</taxon>
        <taxon>Salinisphaerales</taxon>
        <taxon>Salinisphaeraceae</taxon>
        <taxon>Salinisphaera</taxon>
    </lineage>
</organism>
<evidence type="ECO:0000256" key="5">
    <source>
        <dbReference type="SAM" id="Phobius"/>
    </source>
</evidence>
<evidence type="ECO:0000313" key="7">
    <source>
        <dbReference type="EMBL" id="KEZ76558.1"/>
    </source>
</evidence>
<dbReference type="GO" id="GO:0016020">
    <property type="term" value="C:membrane"/>
    <property type="evidence" value="ECO:0007669"/>
    <property type="project" value="UniProtKB-SubCell"/>
</dbReference>
<protein>
    <recommendedName>
        <fullName evidence="6">EamA domain-containing protein</fullName>
    </recommendedName>
</protein>
<feature type="transmembrane region" description="Helical" evidence="5">
    <location>
        <begin position="75"/>
        <end position="95"/>
    </location>
</feature>
<evidence type="ECO:0000256" key="4">
    <source>
        <dbReference type="ARBA" id="ARBA00023136"/>
    </source>
</evidence>
<gene>
    <name evidence="7" type="ORF">C41B8_14565</name>
</gene>
<evidence type="ECO:0000259" key="6">
    <source>
        <dbReference type="Pfam" id="PF00892"/>
    </source>
</evidence>
<dbReference type="STRING" id="1304275.C41B8_14565"/>
<keyword evidence="4 5" id="KW-0472">Membrane</keyword>
<dbReference type="RefSeq" id="WP_051883587.1">
    <property type="nucleotide sequence ID" value="NZ_APNK01000027.1"/>
</dbReference>
<feature type="transmembrane region" description="Helical" evidence="5">
    <location>
        <begin position="184"/>
        <end position="207"/>
    </location>
</feature>
<keyword evidence="3 5" id="KW-1133">Transmembrane helix</keyword>
<feature type="transmembrane region" description="Helical" evidence="5">
    <location>
        <begin position="227"/>
        <end position="252"/>
    </location>
</feature>
<accession>A0A084IIM4</accession>
<evidence type="ECO:0000313" key="8">
    <source>
        <dbReference type="Proteomes" id="UP000028302"/>
    </source>
</evidence>
<feature type="transmembrane region" description="Helical" evidence="5">
    <location>
        <begin position="127"/>
        <end position="145"/>
    </location>
</feature>
<dbReference type="InterPro" id="IPR000620">
    <property type="entry name" value="EamA_dom"/>
</dbReference>
<feature type="transmembrane region" description="Helical" evidence="5">
    <location>
        <begin position="12"/>
        <end position="35"/>
    </location>
</feature>
<feature type="transmembrane region" description="Helical" evidence="5">
    <location>
        <begin position="151"/>
        <end position="172"/>
    </location>
</feature>
<feature type="domain" description="EamA" evidence="6">
    <location>
        <begin position="14"/>
        <end position="145"/>
    </location>
</feature>
<dbReference type="OrthoDB" id="148351at2"/>
<evidence type="ECO:0000256" key="2">
    <source>
        <dbReference type="ARBA" id="ARBA00022692"/>
    </source>
</evidence>
<dbReference type="SUPFAM" id="SSF103481">
    <property type="entry name" value="Multidrug resistance efflux transporter EmrE"/>
    <property type="match status" value="2"/>
</dbReference>